<keyword evidence="2" id="KW-1185">Reference proteome</keyword>
<gene>
    <name evidence="1" type="ORF">HF325_004632</name>
</gene>
<name>A0A8H7GPC7_9ASCO</name>
<organism evidence="1 2">
    <name type="scientific">Metschnikowia pulcherrima</name>
    <dbReference type="NCBI Taxonomy" id="27326"/>
    <lineage>
        <taxon>Eukaryota</taxon>
        <taxon>Fungi</taxon>
        <taxon>Dikarya</taxon>
        <taxon>Ascomycota</taxon>
        <taxon>Saccharomycotina</taxon>
        <taxon>Pichiomycetes</taxon>
        <taxon>Metschnikowiaceae</taxon>
        <taxon>Metschnikowia</taxon>
    </lineage>
</organism>
<dbReference type="EMBL" id="JACBPP010000006">
    <property type="protein sequence ID" value="KAF8000843.1"/>
    <property type="molecule type" value="Genomic_DNA"/>
</dbReference>
<dbReference type="OrthoDB" id="10320649at2759"/>
<comment type="caution">
    <text evidence="1">The sequence shown here is derived from an EMBL/GenBank/DDBJ whole genome shotgun (WGS) entry which is preliminary data.</text>
</comment>
<evidence type="ECO:0000313" key="2">
    <source>
        <dbReference type="Proteomes" id="UP000649328"/>
    </source>
</evidence>
<protein>
    <submittedName>
        <fullName evidence="1">Uncharacterized protein</fullName>
    </submittedName>
</protein>
<proteinExistence type="predicted"/>
<dbReference type="AlphaFoldDB" id="A0A8H7GPC7"/>
<evidence type="ECO:0000313" key="1">
    <source>
        <dbReference type="EMBL" id="KAF8000843.1"/>
    </source>
</evidence>
<reference evidence="1" key="1">
    <citation type="submission" date="2020-10" db="EMBL/GenBank/DDBJ databases">
        <title>The Whole-Genome Sequence of Metschnikowia persimmonesis, a Novel Endophytic Yeast Species Isolated from Medicinal Plant Diospyros kaki Thumb.</title>
        <authorList>
            <person name="Rahmat E."/>
            <person name="Kang Y."/>
        </authorList>
    </citation>
    <scope>NUCLEOTIDE SEQUENCE</scope>
    <source>
        <strain evidence="1">KIOM G15050</strain>
    </source>
</reference>
<accession>A0A8H7GPC7</accession>
<dbReference type="Proteomes" id="UP000649328">
    <property type="component" value="Unassembled WGS sequence"/>
</dbReference>
<sequence length="201" mass="23238">MRGILTGVEHDMKSKVVESDDAQLIIENESIAVSQVLDCIVDRLRMFINNKDFKNEAFEEGVDLMRKDFNAITKRALLIPDSAAIKNQLCFATYFFLNMEDSVNVLRMYRTYTTEIHMVSWIIYIHLSLLRLFNLHGIPDLTTPDASYLEILKRLRRLLVFWGSVFSELQDVLPLIAAVFEDKLSLAEKVLIHLEQHNSSM</sequence>